<dbReference type="SMART" id="SM00409">
    <property type="entry name" value="IG"/>
    <property type="match status" value="5"/>
</dbReference>
<dbReference type="PANTHER" id="PTHR11640">
    <property type="entry name" value="NEPHRIN"/>
    <property type="match status" value="1"/>
</dbReference>
<dbReference type="SMART" id="SM00408">
    <property type="entry name" value="IGc2"/>
    <property type="match status" value="4"/>
</dbReference>
<reference evidence="9 10" key="1">
    <citation type="submission" date="2024-01" db="EMBL/GenBank/DDBJ databases">
        <title>The genome of the rayed Mediterranean limpet Patella caerulea (Linnaeus, 1758).</title>
        <authorList>
            <person name="Anh-Thu Weber A."/>
            <person name="Halstead-Nussloch G."/>
        </authorList>
    </citation>
    <scope>NUCLEOTIDE SEQUENCE [LARGE SCALE GENOMIC DNA]</scope>
    <source>
        <strain evidence="9">AATW-2023a</strain>
        <tissue evidence="9">Whole specimen</tissue>
    </source>
</reference>
<evidence type="ECO:0000256" key="5">
    <source>
        <dbReference type="ARBA" id="ARBA00023319"/>
    </source>
</evidence>
<keyword evidence="4" id="KW-0325">Glycoprotein</keyword>
<feature type="region of interest" description="Disordered" evidence="6">
    <location>
        <begin position="568"/>
        <end position="590"/>
    </location>
</feature>
<dbReference type="Pfam" id="PF13895">
    <property type="entry name" value="Ig_2"/>
    <property type="match status" value="1"/>
</dbReference>
<evidence type="ECO:0000313" key="10">
    <source>
        <dbReference type="Proteomes" id="UP001347796"/>
    </source>
</evidence>
<dbReference type="InterPro" id="IPR013783">
    <property type="entry name" value="Ig-like_fold"/>
</dbReference>
<feature type="domain" description="Ig-like" evidence="8">
    <location>
        <begin position="384"/>
        <end position="481"/>
    </location>
</feature>
<dbReference type="Pfam" id="PF07679">
    <property type="entry name" value="I-set"/>
    <property type="match status" value="1"/>
</dbReference>
<evidence type="ECO:0000256" key="1">
    <source>
        <dbReference type="ARBA" id="ARBA00004479"/>
    </source>
</evidence>
<dbReference type="Proteomes" id="UP001347796">
    <property type="component" value="Unassembled WGS sequence"/>
</dbReference>
<evidence type="ECO:0000256" key="6">
    <source>
        <dbReference type="SAM" id="MobiDB-lite"/>
    </source>
</evidence>
<dbReference type="AlphaFoldDB" id="A0AAN8JEY0"/>
<feature type="domain" description="Ig-like" evidence="8">
    <location>
        <begin position="296"/>
        <end position="377"/>
    </location>
</feature>
<dbReference type="EMBL" id="JAZGQO010000011">
    <property type="protein sequence ID" value="KAK6174020.1"/>
    <property type="molecule type" value="Genomic_DNA"/>
</dbReference>
<evidence type="ECO:0000313" key="9">
    <source>
        <dbReference type="EMBL" id="KAK6174020.1"/>
    </source>
</evidence>
<protein>
    <recommendedName>
        <fullName evidence="8">Ig-like domain-containing protein</fullName>
    </recommendedName>
</protein>
<comment type="caution">
    <text evidence="9">The sequence shown here is derived from an EMBL/GenBank/DDBJ whole genome shotgun (WGS) entry which is preliminary data.</text>
</comment>
<keyword evidence="2 7" id="KW-0472">Membrane</keyword>
<keyword evidence="5" id="KW-0393">Immunoglobulin domain</keyword>
<feature type="domain" description="Ig-like" evidence="8">
    <location>
        <begin position="210"/>
        <end position="289"/>
    </location>
</feature>
<dbReference type="SUPFAM" id="SSF48726">
    <property type="entry name" value="Immunoglobulin"/>
    <property type="match status" value="5"/>
</dbReference>
<evidence type="ECO:0000256" key="2">
    <source>
        <dbReference type="ARBA" id="ARBA00023136"/>
    </source>
</evidence>
<dbReference type="PROSITE" id="PS50835">
    <property type="entry name" value="IG_LIKE"/>
    <property type="match status" value="4"/>
</dbReference>
<keyword evidence="7" id="KW-1133">Transmembrane helix</keyword>
<dbReference type="GO" id="GO:0005911">
    <property type="term" value="C:cell-cell junction"/>
    <property type="evidence" value="ECO:0007669"/>
    <property type="project" value="TreeGrafter"/>
</dbReference>
<dbReference type="Gene3D" id="2.60.40.10">
    <property type="entry name" value="Immunoglobulins"/>
    <property type="match status" value="4"/>
</dbReference>
<name>A0AAN8JEY0_PATCE</name>
<feature type="transmembrane region" description="Helical" evidence="7">
    <location>
        <begin position="501"/>
        <end position="521"/>
    </location>
</feature>
<evidence type="ECO:0000256" key="7">
    <source>
        <dbReference type="SAM" id="Phobius"/>
    </source>
</evidence>
<dbReference type="PANTHER" id="PTHR11640:SF31">
    <property type="entry name" value="IRREGULAR CHIASM C-ROUGHEST PROTEIN-RELATED"/>
    <property type="match status" value="1"/>
</dbReference>
<keyword evidence="7" id="KW-0812">Transmembrane</keyword>
<evidence type="ECO:0000256" key="3">
    <source>
        <dbReference type="ARBA" id="ARBA00023157"/>
    </source>
</evidence>
<dbReference type="InterPro" id="IPR036179">
    <property type="entry name" value="Ig-like_dom_sf"/>
</dbReference>
<comment type="subcellular location">
    <subcellularLocation>
        <location evidence="1">Membrane</location>
        <topology evidence="1">Single-pass type I membrane protein</topology>
    </subcellularLocation>
</comment>
<evidence type="ECO:0000256" key="4">
    <source>
        <dbReference type="ARBA" id="ARBA00023180"/>
    </source>
</evidence>
<organism evidence="9 10">
    <name type="scientific">Patella caerulea</name>
    <name type="common">Rayed Mediterranean limpet</name>
    <dbReference type="NCBI Taxonomy" id="87958"/>
    <lineage>
        <taxon>Eukaryota</taxon>
        <taxon>Metazoa</taxon>
        <taxon>Spiralia</taxon>
        <taxon>Lophotrochozoa</taxon>
        <taxon>Mollusca</taxon>
        <taxon>Gastropoda</taxon>
        <taxon>Patellogastropoda</taxon>
        <taxon>Patelloidea</taxon>
        <taxon>Patellidae</taxon>
        <taxon>Patella</taxon>
    </lineage>
</organism>
<dbReference type="GO" id="GO:0098609">
    <property type="term" value="P:cell-cell adhesion"/>
    <property type="evidence" value="ECO:0007669"/>
    <property type="project" value="TreeGrafter"/>
</dbReference>
<keyword evidence="3" id="KW-1015">Disulfide bond</keyword>
<dbReference type="GO" id="GO:0005886">
    <property type="term" value="C:plasma membrane"/>
    <property type="evidence" value="ECO:0007669"/>
    <property type="project" value="TreeGrafter"/>
</dbReference>
<dbReference type="InterPro" id="IPR013098">
    <property type="entry name" value="Ig_I-set"/>
</dbReference>
<sequence length="620" mass="68184">MSLTSVTGQTYNLSGSAPYGIRGEDYRFTCQIFGGNFVRTDITQFKRDNIPVFEQPFSCDPSPSTDPRLTCGCINGNNGTLYLNITNVNSTDAGTWTCGDAFNTGTSPPVTLPVYYGPENARFTPTSSSITVYENESRTVTCLADCNPPCNIYWYKGADTSGSIISSSNGLLQLNNIQRQDTAYTCQAEYSTLVTTPLTKTLQITVYYGPENIRFTPTGSSITVIENESRTVICSAECNPPCNFNWKKGYVPSGSNGVLSLTNRRQAGNYTCQVTNTQIRNSRQSKQLMVIVHYPPIITSLTSDATNNMIDEDSTVIFTCSVDSFPSSVISWFRSQQGEQPYSGSQYTIPKASCQHTDNYTCTASNNIGQPVSKTIPLYVRCVPILDPRQESKTSISVGRGETGVLSIHVLAYPLPVYTWYYQLQDGSKQPVTDFRIRQEDTGLSSTLTILDVTADDSGKYIVYVNNSLGTRSTLYNLVVTSRDDGNQLDQNDAISRARGVGIAIGLGICLVVLVLLWIILKKCGKKISLKNITVNDQRRYPEDTTSQGTCSGNIPLSDAPVVYDRVGNDPTNTRDTVNPDYINTPPTASPYEVLDKQTIDQQPSTYQQLSLYQNLSPQI</sequence>
<accession>A0AAN8JEY0</accession>
<proteinExistence type="predicted"/>
<dbReference type="Pfam" id="PF13927">
    <property type="entry name" value="Ig_3"/>
    <property type="match status" value="1"/>
</dbReference>
<dbReference type="InterPro" id="IPR003598">
    <property type="entry name" value="Ig_sub2"/>
</dbReference>
<dbReference type="InterPro" id="IPR003599">
    <property type="entry name" value="Ig_sub"/>
</dbReference>
<evidence type="ECO:0000259" key="8">
    <source>
        <dbReference type="PROSITE" id="PS50835"/>
    </source>
</evidence>
<gene>
    <name evidence="9" type="ORF">SNE40_017372</name>
</gene>
<dbReference type="GO" id="GO:0050839">
    <property type="term" value="F:cell adhesion molecule binding"/>
    <property type="evidence" value="ECO:0007669"/>
    <property type="project" value="TreeGrafter"/>
</dbReference>
<feature type="domain" description="Ig-like" evidence="8">
    <location>
        <begin position="118"/>
        <end position="205"/>
    </location>
</feature>
<dbReference type="InterPro" id="IPR051275">
    <property type="entry name" value="Cell_adhesion_signaling"/>
</dbReference>
<keyword evidence="10" id="KW-1185">Reference proteome</keyword>
<dbReference type="InterPro" id="IPR007110">
    <property type="entry name" value="Ig-like_dom"/>
</dbReference>